<dbReference type="Pfam" id="PF00172">
    <property type="entry name" value="Zn_clus"/>
    <property type="match status" value="1"/>
</dbReference>
<dbReference type="GO" id="GO:0001228">
    <property type="term" value="F:DNA-binding transcription activator activity, RNA polymerase II-specific"/>
    <property type="evidence" value="ECO:0007669"/>
    <property type="project" value="TreeGrafter"/>
</dbReference>
<dbReference type="SUPFAM" id="SSF57701">
    <property type="entry name" value="Zn2/Cys6 DNA-binding domain"/>
    <property type="match status" value="1"/>
</dbReference>
<dbReference type="EMBL" id="ML996145">
    <property type="protein sequence ID" value="KAF2734656.1"/>
    <property type="molecule type" value="Genomic_DNA"/>
</dbReference>
<dbReference type="InterPro" id="IPR053157">
    <property type="entry name" value="Sterol_Uptake_Regulator"/>
</dbReference>
<dbReference type="CDD" id="cd00067">
    <property type="entry name" value="GAL4"/>
    <property type="match status" value="1"/>
</dbReference>
<proteinExistence type="predicted"/>
<protein>
    <recommendedName>
        <fullName evidence="2">Zn(2)-C6 fungal-type domain-containing protein</fullName>
    </recommendedName>
</protein>
<sequence>MPRRRQGLRSYHHKSRNGCSNCKRRRVKCSMQAPACANCLRRKETCEYQFSTGGDPASSGQSIPRDKATSPARAGCIDTIPASLGCYSAPSWTSGAADTSSRVSNPLKRSLTLVLAQSWFTPAEQQLWAAAIEEAAAKYTFVGHSFLALSSLMCELNNPAQQIPMLAYQHHLQASALFRQALPSVNEENWIAVISFVVSMVIFHFTTQQASPDVEFDYVQSLKVLRHSKSVEDQIVPFLHKSPFYSLIVERNNSTIPPPSTKLRTNLQKLARLVAQSVEHGDENAETNRKAFWELREWAFVCDRTPRTWRQFINWPGTVSNDFLDLLAKHDDIALLIFIHWCATLLTSPARIHGYWESMQGTMTPPWQLFMNAWSQRASLLATSQLKKDYSEILAWPLSVVLDGAPSIPALVPSSLSSSASTQSTASIPDPMYNVSLPSTPESSIPVFDIPSPEMFDFNDFSVMSCDVPMMSTPEMSMSGFDIPIDPLIL</sequence>
<dbReference type="InterPro" id="IPR036864">
    <property type="entry name" value="Zn2-C6_fun-type_DNA-bd_sf"/>
</dbReference>
<gene>
    <name evidence="3" type="ORF">EJ04DRAFT_466285</name>
</gene>
<dbReference type="PANTHER" id="PTHR47784:SF5">
    <property type="entry name" value="STEROL UPTAKE CONTROL PROTEIN 2"/>
    <property type="match status" value="1"/>
</dbReference>
<dbReference type="InterPro" id="IPR001138">
    <property type="entry name" value="Zn2Cys6_DnaBD"/>
</dbReference>
<dbReference type="OrthoDB" id="3546279at2759"/>
<evidence type="ECO:0000313" key="3">
    <source>
        <dbReference type="EMBL" id="KAF2734656.1"/>
    </source>
</evidence>
<dbReference type="PROSITE" id="PS50048">
    <property type="entry name" value="ZN2_CY6_FUNGAL_2"/>
    <property type="match status" value="1"/>
</dbReference>
<dbReference type="SMART" id="SM00066">
    <property type="entry name" value="GAL4"/>
    <property type="match status" value="1"/>
</dbReference>
<keyword evidence="1" id="KW-0539">Nucleus</keyword>
<comment type="caution">
    <text evidence="3">The sequence shown here is derived from an EMBL/GenBank/DDBJ whole genome shotgun (WGS) entry which is preliminary data.</text>
</comment>
<evidence type="ECO:0000259" key="2">
    <source>
        <dbReference type="PROSITE" id="PS50048"/>
    </source>
</evidence>
<name>A0A9P4V2V4_9PLEO</name>
<dbReference type="GO" id="GO:0008270">
    <property type="term" value="F:zinc ion binding"/>
    <property type="evidence" value="ECO:0007669"/>
    <property type="project" value="InterPro"/>
</dbReference>
<dbReference type="PANTHER" id="PTHR47784">
    <property type="entry name" value="STEROL UPTAKE CONTROL PROTEIN 2"/>
    <property type="match status" value="1"/>
</dbReference>
<dbReference type="AlphaFoldDB" id="A0A9P4V2V4"/>
<feature type="domain" description="Zn(2)-C6 fungal-type" evidence="2">
    <location>
        <begin position="18"/>
        <end position="48"/>
    </location>
</feature>
<evidence type="ECO:0000256" key="1">
    <source>
        <dbReference type="ARBA" id="ARBA00023242"/>
    </source>
</evidence>
<dbReference type="PROSITE" id="PS00463">
    <property type="entry name" value="ZN2_CY6_FUNGAL_1"/>
    <property type="match status" value="1"/>
</dbReference>
<keyword evidence="4" id="KW-1185">Reference proteome</keyword>
<dbReference type="Proteomes" id="UP000799444">
    <property type="component" value="Unassembled WGS sequence"/>
</dbReference>
<evidence type="ECO:0000313" key="4">
    <source>
        <dbReference type="Proteomes" id="UP000799444"/>
    </source>
</evidence>
<reference evidence="3" key="1">
    <citation type="journal article" date="2020" name="Stud. Mycol.">
        <title>101 Dothideomycetes genomes: a test case for predicting lifestyles and emergence of pathogens.</title>
        <authorList>
            <person name="Haridas S."/>
            <person name="Albert R."/>
            <person name="Binder M."/>
            <person name="Bloem J."/>
            <person name="Labutti K."/>
            <person name="Salamov A."/>
            <person name="Andreopoulos B."/>
            <person name="Baker S."/>
            <person name="Barry K."/>
            <person name="Bills G."/>
            <person name="Bluhm B."/>
            <person name="Cannon C."/>
            <person name="Castanera R."/>
            <person name="Culley D."/>
            <person name="Daum C."/>
            <person name="Ezra D."/>
            <person name="Gonzalez J."/>
            <person name="Henrissat B."/>
            <person name="Kuo A."/>
            <person name="Liang C."/>
            <person name="Lipzen A."/>
            <person name="Lutzoni F."/>
            <person name="Magnuson J."/>
            <person name="Mondo S."/>
            <person name="Nolan M."/>
            <person name="Ohm R."/>
            <person name="Pangilinan J."/>
            <person name="Park H.-J."/>
            <person name="Ramirez L."/>
            <person name="Alfaro M."/>
            <person name="Sun H."/>
            <person name="Tritt A."/>
            <person name="Yoshinaga Y."/>
            <person name="Zwiers L.-H."/>
            <person name="Turgeon B."/>
            <person name="Goodwin S."/>
            <person name="Spatafora J."/>
            <person name="Crous P."/>
            <person name="Grigoriev I."/>
        </authorList>
    </citation>
    <scope>NUCLEOTIDE SEQUENCE</scope>
    <source>
        <strain evidence="3">CBS 125425</strain>
    </source>
</reference>
<organism evidence="3 4">
    <name type="scientific">Polyplosphaeria fusca</name>
    <dbReference type="NCBI Taxonomy" id="682080"/>
    <lineage>
        <taxon>Eukaryota</taxon>
        <taxon>Fungi</taxon>
        <taxon>Dikarya</taxon>
        <taxon>Ascomycota</taxon>
        <taxon>Pezizomycotina</taxon>
        <taxon>Dothideomycetes</taxon>
        <taxon>Pleosporomycetidae</taxon>
        <taxon>Pleosporales</taxon>
        <taxon>Tetraplosphaeriaceae</taxon>
        <taxon>Polyplosphaeria</taxon>
    </lineage>
</organism>
<accession>A0A9P4V2V4</accession>
<dbReference type="Gene3D" id="4.10.240.10">
    <property type="entry name" value="Zn(2)-C6 fungal-type DNA-binding domain"/>
    <property type="match status" value="1"/>
</dbReference>